<keyword evidence="5" id="KW-1185">Reference proteome</keyword>
<evidence type="ECO:0000313" key="5">
    <source>
        <dbReference type="Proteomes" id="UP000319809"/>
    </source>
</evidence>
<accession>A0A4Y5YFQ1</accession>
<reference evidence="4 5" key="1">
    <citation type="submission" date="2019-06" db="EMBL/GenBank/DDBJ databases">
        <title>The genome of Shewanella sp. SM1901.</title>
        <authorList>
            <person name="Cha Q."/>
        </authorList>
    </citation>
    <scope>NUCLEOTIDE SEQUENCE [LARGE SCALE GENOMIC DNA]</scope>
    <source>
        <strain evidence="4 5">SM1901</strain>
    </source>
</reference>
<evidence type="ECO:0000313" key="4">
    <source>
        <dbReference type="EMBL" id="QDE31514.1"/>
    </source>
</evidence>
<keyword evidence="1 2" id="KW-0129">CBS domain</keyword>
<dbReference type="PANTHER" id="PTHR43080">
    <property type="entry name" value="CBS DOMAIN-CONTAINING PROTEIN CBSX3, MITOCHONDRIAL"/>
    <property type="match status" value="1"/>
</dbReference>
<protein>
    <submittedName>
        <fullName evidence="4">CBS domain-containing protein</fullName>
    </submittedName>
</protein>
<dbReference type="InterPro" id="IPR051257">
    <property type="entry name" value="Diverse_CBS-Domain"/>
</dbReference>
<dbReference type="InterPro" id="IPR046342">
    <property type="entry name" value="CBS_dom_sf"/>
</dbReference>
<dbReference type="Gene3D" id="3.10.580.10">
    <property type="entry name" value="CBS-domain"/>
    <property type="match status" value="1"/>
</dbReference>
<proteinExistence type="predicted"/>
<dbReference type="AlphaFoldDB" id="A0A4Y5YFQ1"/>
<dbReference type="SUPFAM" id="SSF54631">
    <property type="entry name" value="CBS-domain pair"/>
    <property type="match status" value="1"/>
</dbReference>
<dbReference type="Proteomes" id="UP000319809">
    <property type="component" value="Chromosome"/>
</dbReference>
<dbReference type="PROSITE" id="PS51371">
    <property type="entry name" value="CBS"/>
    <property type="match status" value="2"/>
</dbReference>
<dbReference type="CDD" id="cd04584">
    <property type="entry name" value="CBS_pair_AcuB_like"/>
    <property type="match status" value="1"/>
</dbReference>
<dbReference type="KEGG" id="spol:FH971_11380"/>
<dbReference type="InterPro" id="IPR000644">
    <property type="entry name" value="CBS_dom"/>
</dbReference>
<evidence type="ECO:0000259" key="3">
    <source>
        <dbReference type="PROSITE" id="PS51371"/>
    </source>
</evidence>
<organism evidence="4 5">
    <name type="scientific">Shewanella polaris</name>
    <dbReference type="NCBI Taxonomy" id="2588449"/>
    <lineage>
        <taxon>Bacteria</taxon>
        <taxon>Pseudomonadati</taxon>
        <taxon>Pseudomonadota</taxon>
        <taxon>Gammaproteobacteria</taxon>
        <taxon>Alteromonadales</taxon>
        <taxon>Shewanellaceae</taxon>
        <taxon>Shewanella</taxon>
    </lineage>
</organism>
<dbReference type="SMART" id="SM00116">
    <property type="entry name" value="CBS"/>
    <property type="match status" value="2"/>
</dbReference>
<sequence>MTTSTDVSTETLANNATKHMCVADIMTTRVVTIDMDDRLTLAKEIFDNVSFHHLLVVNTEDHLKGILSHRDFLRALSPNIGTAAELIRDTETLQKRVHQVMTKNPFTIAPHCDINEACKLILDHNIGCLPVLDNNTIVGIITWKDLLNAYCIR</sequence>
<gene>
    <name evidence="4" type="ORF">FH971_11380</name>
</gene>
<feature type="domain" description="CBS" evidence="3">
    <location>
        <begin position="26"/>
        <end position="82"/>
    </location>
</feature>
<dbReference type="PANTHER" id="PTHR43080:SF2">
    <property type="entry name" value="CBS DOMAIN-CONTAINING PROTEIN"/>
    <property type="match status" value="1"/>
</dbReference>
<dbReference type="Pfam" id="PF00571">
    <property type="entry name" value="CBS"/>
    <property type="match status" value="2"/>
</dbReference>
<name>A0A4Y5YFQ1_9GAMM</name>
<evidence type="ECO:0000256" key="1">
    <source>
        <dbReference type="ARBA" id="ARBA00023122"/>
    </source>
</evidence>
<evidence type="ECO:0000256" key="2">
    <source>
        <dbReference type="PROSITE-ProRule" id="PRU00703"/>
    </source>
</evidence>
<feature type="domain" description="CBS" evidence="3">
    <location>
        <begin position="101"/>
        <end position="153"/>
    </location>
</feature>
<dbReference type="EMBL" id="CP041036">
    <property type="protein sequence ID" value="QDE31514.1"/>
    <property type="molecule type" value="Genomic_DNA"/>
</dbReference>